<dbReference type="AlphaFoldDB" id="X1SGJ3"/>
<sequence length="51" mass="6027">VDEGIPKEAENYNLNKKLWDISEKYVKLLNETQLFPKDIIEADIKKAQETY</sequence>
<protein>
    <submittedName>
        <fullName evidence="1">Uncharacterized protein</fullName>
    </submittedName>
</protein>
<proteinExistence type="predicted"/>
<feature type="non-terminal residue" evidence="1">
    <location>
        <position position="51"/>
    </location>
</feature>
<name>X1SGJ3_9ZZZZ</name>
<accession>X1SGJ3</accession>
<dbReference type="EMBL" id="BARW01014305">
    <property type="protein sequence ID" value="GAI74515.1"/>
    <property type="molecule type" value="Genomic_DNA"/>
</dbReference>
<organism evidence="1">
    <name type="scientific">marine sediment metagenome</name>
    <dbReference type="NCBI Taxonomy" id="412755"/>
    <lineage>
        <taxon>unclassified sequences</taxon>
        <taxon>metagenomes</taxon>
        <taxon>ecological metagenomes</taxon>
    </lineage>
</organism>
<reference evidence="1" key="1">
    <citation type="journal article" date="2014" name="Front. Microbiol.">
        <title>High frequency of phylogenetically diverse reductive dehalogenase-homologous genes in deep subseafloor sedimentary metagenomes.</title>
        <authorList>
            <person name="Kawai M."/>
            <person name="Futagami T."/>
            <person name="Toyoda A."/>
            <person name="Takaki Y."/>
            <person name="Nishi S."/>
            <person name="Hori S."/>
            <person name="Arai W."/>
            <person name="Tsubouchi T."/>
            <person name="Morono Y."/>
            <person name="Uchiyama I."/>
            <person name="Ito T."/>
            <person name="Fujiyama A."/>
            <person name="Inagaki F."/>
            <person name="Takami H."/>
        </authorList>
    </citation>
    <scope>NUCLEOTIDE SEQUENCE</scope>
    <source>
        <strain evidence="1">Expedition CK06-06</strain>
    </source>
</reference>
<evidence type="ECO:0000313" key="1">
    <source>
        <dbReference type="EMBL" id="GAI74515.1"/>
    </source>
</evidence>
<comment type="caution">
    <text evidence="1">The sequence shown here is derived from an EMBL/GenBank/DDBJ whole genome shotgun (WGS) entry which is preliminary data.</text>
</comment>
<gene>
    <name evidence="1" type="ORF">S12H4_25467</name>
</gene>
<feature type="non-terminal residue" evidence="1">
    <location>
        <position position="1"/>
    </location>
</feature>